<keyword evidence="3" id="KW-1185">Reference proteome</keyword>
<accession>R0K0L9</accession>
<protein>
    <submittedName>
        <fullName evidence="2">Uncharacterized protein</fullName>
    </submittedName>
</protein>
<proteinExistence type="predicted"/>
<evidence type="ECO:0000256" key="1">
    <source>
        <dbReference type="SAM" id="MobiDB-lite"/>
    </source>
</evidence>
<evidence type="ECO:0000313" key="2">
    <source>
        <dbReference type="EMBL" id="EOA86633.1"/>
    </source>
</evidence>
<reference evidence="2 3" key="1">
    <citation type="journal article" date="2012" name="PLoS Pathog.">
        <title>Diverse lifestyles and strategies of plant pathogenesis encoded in the genomes of eighteen Dothideomycetes fungi.</title>
        <authorList>
            <person name="Ohm R.A."/>
            <person name="Feau N."/>
            <person name="Henrissat B."/>
            <person name="Schoch C.L."/>
            <person name="Horwitz B.A."/>
            <person name="Barry K.W."/>
            <person name="Condon B.J."/>
            <person name="Copeland A.C."/>
            <person name="Dhillon B."/>
            <person name="Glaser F."/>
            <person name="Hesse C.N."/>
            <person name="Kosti I."/>
            <person name="LaButti K."/>
            <person name="Lindquist E.A."/>
            <person name="Lucas S."/>
            <person name="Salamov A.A."/>
            <person name="Bradshaw R.E."/>
            <person name="Ciuffetti L."/>
            <person name="Hamelin R.C."/>
            <person name="Kema G.H.J."/>
            <person name="Lawrence C."/>
            <person name="Scott J.A."/>
            <person name="Spatafora J.W."/>
            <person name="Turgeon B.G."/>
            <person name="de Wit P.J.G.M."/>
            <person name="Zhong S."/>
            <person name="Goodwin S.B."/>
            <person name="Grigoriev I.V."/>
        </authorList>
    </citation>
    <scope>NUCLEOTIDE SEQUENCE [LARGE SCALE GENOMIC DNA]</scope>
    <source>
        <strain evidence="3">28A</strain>
    </source>
</reference>
<dbReference type="Proteomes" id="UP000016935">
    <property type="component" value="Unassembled WGS sequence"/>
</dbReference>
<dbReference type="GeneID" id="19403490"/>
<organism evidence="2 3">
    <name type="scientific">Exserohilum turcicum (strain 28A)</name>
    <name type="common">Northern leaf blight fungus</name>
    <name type="synonym">Setosphaeria turcica</name>
    <dbReference type="NCBI Taxonomy" id="671987"/>
    <lineage>
        <taxon>Eukaryota</taxon>
        <taxon>Fungi</taxon>
        <taxon>Dikarya</taxon>
        <taxon>Ascomycota</taxon>
        <taxon>Pezizomycotina</taxon>
        <taxon>Dothideomycetes</taxon>
        <taxon>Pleosporomycetidae</taxon>
        <taxon>Pleosporales</taxon>
        <taxon>Pleosporineae</taxon>
        <taxon>Pleosporaceae</taxon>
        <taxon>Exserohilum</taxon>
    </lineage>
</organism>
<feature type="compositionally biased region" description="Low complexity" evidence="1">
    <location>
        <begin position="17"/>
        <end position="33"/>
    </location>
</feature>
<reference evidence="2 3" key="2">
    <citation type="journal article" date="2013" name="PLoS Genet.">
        <title>Comparative genome structure, secondary metabolite, and effector coding capacity across Cochliobolus pathogens.</title>
        <authorList>
            <person name="Condon B.J."/>
            <person name="Leng Y."/>
            <person name="Wu D."/>
            <person name="Bushley K.E."/>
            <person name="Ohm R.A."/>
            <person name="Otillar R."/>
            <person name="Martin J."/>
            <person name="Schackwitz W."/>
            <person name="Grimwood J."/>
            <person name="MohdZainudin N."/>
            <person name="Xue C."/>
            <person name="Wang R."/>
            <person name="Manning V.A."/>
            <person name="Dhillon B."/>
            <person name="Tu Z.J."/>
            <person name="Steffenson B.J."/>
            <person name="Salamov A."/>
            <person name="Sun H."/>
            <person name="Lowry S."/>
            <person name="LaButti K."/>
            <person name="Han J."/>
            <person name="Copeland A."/>
            <person name="Lindquist E."/>
            <person name="Barry K."/>
            <person name="Schmutz J."/>
            <person name="Baker S.E."/>
            <person name="Ciuffetti L.M."/>
            <person name="Grigoriev I.V."/>
            <person name="Zhong S."/>
            <person name="Turgeon B.G."/>
        </authorList>
    </citation>
    <scope>NUCLEOTIDE SEQUENCE [LARGE SCALE GENOMIC DNA]</scope>
    <source>
        <strain evidence="3">28A</strain>
    </source>
</reference>
<dbReference type="OrthoDB" id="3692151at2759"/>
<name>R0K0L9_EXST2</name>
<evidence type="ECO:0000313" key="3">
    <source>
        <dbReference type="Proteomes" id="UP000016935"/>
    </source>
</evidence>
<dbReference type="RefSeq" id="XP_008025007.1">
    <property type="nucleotide sequence ID" value="XM_008026816.1"/>
</dbReference>
<dbReference type="HOGENOM" id="CLU_816340_0_0_1"/>
<gene>
    <name evidence="2" type="ORF">SETTUDRAFT_30966</name>
</gene>
<sequence>MAAKTQQIPLDEALGGLTLESPSPSPSNLSLPSERMEAFPAYEEDEEEWEEWKQWNDHVSPANLDLNHCACIIHCEHTLCYKFIRYNKASKSLAKTCNCSTASPPKKAPVNRERIARITEEDVNAAQSAYMGTDKARPITIDLESCCEIVQRMHNIGVLQLDMQYWHDYLLSTSPFINRDYHWAMALSGSRLAGKILFLLDNMLYHFDGYTHSFEIAELERMLKDAMRVEAFWWLSRWVFKDRFRHSGQKRSREQNLRRGFGLARCQWIGGRHRSGVQALAGRLEDVVELVVSVLVWWSRRDDWEGHDEEDGE</sequence>
<dbReference type="EMBL" id="KB908592">
    <property type="protein sequence ID" value="EOA86633.1"/>
    <property type="molecule type" value="Genomic_DNA"/>
</dbReference>
<feature type="region of interest" description="Disordered" evidence="1">
    <location>
        <begin position="1"/>
        <end position="34"/>
    </location>
</feature>
<dbReference type="AlphaFoldDB" id="R0K0L9"/>